<dbReference type="EMBL" id="BAABFR010000013">
    <property type="protein sequence ID" value="GAA4387785.1"/>
    <property type="molecule type" value="Genomic_DNA"/>
</dbReference>
<organism evidence="2 3">
    <name type="scientific">Tsukamurella soli</name>
    <dbReference type="NCBI Taxonomy" id="644556"/>
    <lineage>
        <taxon>Bacteria</taxon>
        <taxon>Bacillati</taxon>
        <taxon>Actinomycetota</taxon>
        <taxon>Actinomycetes</taxon>
        <taxon>Mycobacteriales</taxon>
        <taxon>Tsukamurellaceae</taxon>
        <taxon>Tsukamurella</taxon>
    </lineage>
</organism>
<dbReference type="Proteomes" id="UP001500635">
    <property type="component" value="Unassembled WGS sequence"/>
</dbReference>
<sequence length="126" mass="13545">MSWRAVIGCARPHGHSAGLAPSRSYPLVWLVAAGALEVVTAAYIAGFGRTPDLLIDSGGITSAGRHRRPIPWSDLEATQVEPASMTIVFVGCDGARTAVKSHLYRVTTADLISATCMFRRRNRHGE</sequence>
<evidence type="ECO:0000313" key="3">
    <source>
        <dbReference type="Proteomes" id="UP001500635"/>
    </source>
</evidence>
<dbReference type="RefSeq" id="WP_344992505.1">
    <property type="nucleotide sequence ID" value="NZ_BAABFR010000013.1"/>
</dbReference>
<accession>A0ABP8JB71</accession>
<evidence type="ECO:0000256" key="1">
    <source>
        <dbReference type="SAM" id="Phobius"/>
    </source>
</evidence>
<keyword evidence="3" id="KW-1185">Reference proteome</keyword>
<keyword evidence="1" id="KW-0472">Membrane</keyword>
<proteinExistence type="predicted"/>
<protein>
    <submittedName>
        <fullName evidence="2">Uncharacterized protein</fullName>
    </submittedName>
</protein>
<comment type="caution">
    <text evidence="2">The sequence shown here is derived from an EMBL/GenBank/DDBJ whole genome shotgun (WGS) entry which is preliminary data.</text>
</comment>
<keyword evidence="1" id="KW-1133">Transmembrane helix</keyword>
<keyword evidence="1" id="KW-0812">Transmembrane</keyword>
<evidence type="ECO:0000313" key="2">
    <source>
        <dbReference type="EMBL" id="GAA4387785.1"/>
    </source>
</evidence>
<feature type="transmembrane region" description="Helical" evidence="1">
    <location>
        <begin position="27"/>
        <end position="47"/>
    </location>
</feature>
<name>A0ABP8JB71_9ACTN</name>
<gene>
    <name evidence="2" type="ORF">GCM10023147_12680</name>
</gene>
<reference evidence="3" key="1">
    <citation type="journal article" date="2019" name="Int. J. Syst. Evol. Microbiol.">
        <title>The Global Catalogue of Microorganisms (GCM) 10K type strain sequencing project: providing services to taxonomists for standard genome sequencing and annotation.</title>
        <authorList>
            <consortium name="The Broad Institute Genomics Platform"/>
            <consortium name="The Broad Institute Genome Sequencing Center for Infectious Disease"/>
            <person name="Wu L."/>
            <person name="Ma J."/>
        </authorList>
    </citation>
    <scope>NUCLEOTIDE SEQUENCE [LARGE SCALE GENOMIC DNA]</scope>
    <source>
        <strain evidence="3">JCM 17688</strain>
    </source>
</reference>